<evidence type="ECO:0000313" key="13">
    <source>
        <dbReference type="Proteomes" id="UP000712281"/>
    </source>
</evidence>
<dbReference type="InterPro" id="IPR052239">
    <property type="entry name" value="Ser/Thr-specific_kinases"/>
</dbReference>
<dbReference type="CDD" id="cd13986">
    <property type="entry name" value="STKc_16"/>
    <property type="match status" value="1"/>
</dbReference>
<protein>
    <recommendedName>
        <fullName evidence="1">non-specific serine/threonine protein kinase</fullName>
        <ecNumber evidence="1">2.7.11.1</ecNumber>
    </recommendedName>
</protein>
<dbReference type="InterPro" id="IPR000719">
    <property type="entry name" value="Prot_kinase_dom"/>
</dbReference>
<dbReference type="AlphaFoldDB" id="A0A8S9FYJ0"/>
<name>A0A8S9FYJ0_BRACR</name>
<dbReference type="Pfam" id="PF00069">
    <property type="entry name" value="Pkinase"/>
    <property type="match status" value="2"/>
</dbReference>
<dbReference type="EMBL" id="QGKW02002228">
    <property type="protein sequence ID" value="KAF2538291.1"/>
    <property type="molecule type" value="Genomic_DNA"/>
</dbReference>
<dbReference type="EC" id="2.7.11.1" evidence="1"/>
<comment type="caution">
    <text evidence="12">The sequence shown here is derived from an EMBL/GenBank/DDBJ whole genome shotgun (WGS) entry which is preliminary data.</text>
</comment>
<dbReference type="InterPro" id="IPR008271">
    <property type="entry name" value="Ser/Thr_kinase_AS"/>
</dbReference>
<evidence type="ECO:0000313" key="12">
    <source>
        <dbReference type="EMBL" id="KAF2538291.1"/>
    </source>
</evidence>
<dbReference type="PROSITE" id="PS00108">
    <property type="entry name" value="PROTEIN_KINASE_ST"/>
    <property type="match status" value="2"/>
</dbReference>
<evidence type="ECO:0000256" key="2">
    <source>
        <dbReference type="ARBA" id="ARBA00022527"/>
    </source>
</evidence>
<keyword evidence="4 9" id="KW-0547">Nucleotide-binding</keyword>
<evidence type="ECO:0000259" key="11">
    <source>
        <dbReference type="PROSITE" id="PS50011"/>
    </source>
</evidence>
<dbReference type="GO" id="GO:0005524">
    <property type="term" value="F:ATP binding"/>
    <property type="evidence" value="ECO:0007669"/>
    <property type="project" value="UniProtKB-UniRule"/>
</dbReference>
<keyword evidence="3" id="KW-0808">Transferase</keyword>
<dbReference type="Gene3D" id="1.10.510.10">
    <property type="entry name" value="Transferase(Phosphotransferase) domain 1"/>
    <property type="match status" value="2"/>
</dbReference>
<sequence length="405" mass="45191">MGCSFSGLNALYDAVNGGGDVWINENRFRVVRQLGEGGFAFVFLVKEIVADASGGGLAKKVKDPSHISADGTYAVKKVLIQNKEQLELVREEIRVSSLFNHPNLLPLLDHAIISVKDGQGGARKHEAFLLFPVHLDGTLLDNSTSMKAKKESFSTADVLHIFRQLCDGLKHMHSLEPPYAHNDVKPGNVLLTRRKGQPPLAILMDFGSARPSRKQIRSRQEALQLQLCDGLKHMHSLEPPYAHNDVKPGNVLLTRRKGQPPLAILMDFGSARPSRKQIRSRQEALQLQEWTSEHCSAPFRAPELWDCPSHADIDERTDIWSLGCTLYAIMYGMSPFEYALEESGGSLQLAIMNAQIKWPNTGPKASYPEALHQFVTWMLQPQAAVRPRIGDIIIHVDKLIEKFTK</sequence>
<dbReference type="PROSITE" id="PS50011">
    <property type="entry name" value="PROTEIN_KINASE_DOM"/>
    <property type="match status" value="1"/>
</dbReference>
<comment type="catalytic activity">
    <reaction evidence="8">
        <text>L-seryl-[protein] + ATP = O-phospho-L-seryl-[protein] + ADP + H(+)</text>
        <dbReference type="Rhea" id="RHEA:17989"/>
        <dbReference type="Rhea" id="RHEA-COMP:9863"/>
        <dbReference type="Rhea" id="RHEA-COMP:11604"/>
        <dbReference type="ChEBI" id="CHEBI:15378"/>
        <dbReference type="ChEBI" id="CHEBI:29999"/>
        <dbReference type="ChEBI" id="CHEBI:30616"/>
        <dbReference type="ChEBI" id="CHEBI:83421"/>
        <dbReference type="ChEBI" id="CHEBI:456216"/>
        <dbReference type="EC" id="2.7.11.1"/>
    </reaction>
</comment>
<comment type="similarity">
    <text evidence="10">Belongs to the protein kinase superfamily.</text>
</comment>
<evidence type="ECO:0000256" key="10">
    <source>
        <dbReference type="RuleBase" id="RU000304"/>
    </source>
</evidence>
<keyword evidence="2 10" id="KW-0723">Serine/threonine-protein kinase</keyword>
<dbReference type="GO" id="GO:0004674">
    <property type="term" value="F:protein serine/threonine kinase activity"/>
    <property type="evidence" value="ECO:0007669"/>
    <property type="project" value="UniProtKB-KW"/>
</dbReference>
<dbReference type="Proteomes" id="UP000712281">
    <property type="component" value="Unassembled WGS sequence"/>
</dbReference>
<dbReference type="InterPro" id="IPR017441">
    <property type="entry name" value="Protein_kinase_ATP_BS"/>
</dbReference>
<evidence type="ECO:0000256" key="9">
    <source>
        <dbReference type="PROSITE-ProRule" id="PRU10141"/>
    </source>
</evidence>
<evidence type="ECO:0000256" key="6">
    <source>
        <dbReference type="ARBA" id="ARBA00022840"/>
    </source>
</evidence>
<feature type="binding site" evidence="9">
    <location>
        <position position="60"/>
    </location>
    <ligand>
        <name>ATP</name>
        <dbReference type="ChEBI" id="CHEBI:30616"/>
    </ligand>
</feature>
<proteinExistence type="inferred from homology"/>
<evidence type="ECO:0000256" key="3">
    <source>
        <dbReference type="ARBA" id="ARBA00022679"/>
    </source>
</evidence>
<reference evidence="12" key="1">
    <citation type="submission" date="2019-12" db="EMBL/GenBank/DDBJ databases">
        <title>Genome sequencing and annotation of Brassica cretica.</title>
        <authorList>
            <person name="Studholme D.J."/>
            <person name="Sarris P.F."/>
        </authorList>
    </citation>
    <scope>NUCLEOTIDE SEQUENCE</scope>
    <source>
        <strain evidence="12">PFS-001/15</strain>
        <tissue evidence="12">Leaf</tissue>
    </source>
</reference>
<dbReference type="GO" id="GO:0005737">
    <property type="term" value="C:cytoplasm"/>
    <property type="evidence" value="ECO:0007669"/>
    <property type="project" value="TreeGrafter"/>
</dbReference>
<keyword evidence="6 9" id="KW-0067">ATP-binding</keyword>
<dbReference type="InterPro" id="IPR011009">
    <property type="entry name" value="Kinase-like_dom_sf"/>
</dbReference>
<evidence type="ECO:0000256" key="4">
    <source>
        <dbReference type="ARBA" id="ARBA00022741"/>
    </source>
</evidence>
<evidence type="ECO:0000256" key="7">
    <source>
        <dbReference type="ARBA" id="ARBA00047899"/>
    </source>
</evidence>
<dbReference type="PROSITE" id="PS00107">
    <property type="entry name" value="PROTEIN_KINASE_ATP"/>
    <property type="match status" value="1"/>
</dbReference>
<organism evidence="12 13">
    <name type="scientific">Brassica cretica</name>
    <name type="common">Mustard</name>
    <dbReference type="NCBI Taxonomy" id="69181"/>
    <lineage>
        <taxon>Eukaryota</taxon>
        <taxon>Viridiplantae</taxon>
        <taxon>Streptophyta</taxon>
        <taxon>Embryophyta</taxon>
        <taxon>Tracheophyta</taxon>
        <taxon>Spermatophyta</taxon>
        <taxon>Magnoliopsida</taxon>
        <taxon>eudicotyledons</taxon>
        <taxon>Gunneridae</taxon>
        <taxon>Pentapetalae</taxon>
        <taxon>rosids</taxon>
        <taxon>malvids</taxon>
        <taxon>Brassicales</taxon>
        <taxon>Brassicaceae</taxon>
        <taxon>Brassiceae</taxon>
        <taxon>Brassica</taxon>
    </lineage>
</organism>
<evidence type="ECO:0000256" key="5">
    <source>
        <dbReference type="ARBA" id="ARBA00022777"/>
    </source>
</evidence>
<gene>
    <name evidence="12" type="ORF">F2Q68_00023094</name>
</gene>
<keyword evidence="5" id="KW-0418">Kinase</keyword>
<feature type="domain" description="Protein kinase" evidence="11">
    <location>
        <begin position="28"/>
        <end position="400"/>
    </location>
</feature>
<comment type="catalytic activity">
    <reaction evidence="7">
        <text>L-threonyl-[protein] + ATP = O-phospho-L-threonyl-[protein] + ADP + H(+)</text>
        <dbReference type="Rhea" id="RHEA:46608"/>
        <dbReference type="Rhea" id="RHEA-COMP:11060"/>
        <dbReference type="Rhea" id="RHEA-COMP:11605"/>
        <dbReference type="ChEBI" id="CHEBI:15378"/>
        <dbReference type="ChEBI" id="CHEBI:30013"/>
        <dbReference type="ChEBI" id="CHEBI:30616"/>
        <dbReference type="ChEBI" id="CHEBI:61977"/>
        <dbReference type="ChEBI" id="CHEBI:456216"/>
        <dbReference type="EC" id="2.7.11.1"/>
    </reaction>
</comment>
<evidence type="ECO:0000256" key="1">
    <source>
        <dbReference type="ARBA" id="ARBA00012513"/>
    </source>
</evidence>
<accession>A0A8S9FYJ0</accession>
<dbReference type="PANTHER" id="PTHR45998">
    <property type="entry name" value="SERINE/THREONINE-PROTEIN KINASE 16"/>
    <property type="match status" value="1"/>
</dbReference>
<evidence type="ECO:0000256" key="8">
    <source>
        <dbReference type="ARBA" id="ARBA00048679"/>
    </source>
</evidence>
<dbReference type="PANTHER" id="PTHR45998:SF2">
    <property type="entry name" value="SERINE_THREONINE-PROTEIN KINASE 16"/>
    <property type="match status" value="1"/>
</dbReference>
<dbReference type="SUPFAM" id="SSF56112">
    <property type="entry name" value="Protein kinase-like (PK-like)"/>
    <property type="match status" value="2"/>
</dbReference>
<dbReference type="SMART" id="SM00220">
    <property type="entry name" value="S_TKc"/>
    <property type="match status" value="1"/>
</dbReference>